<proteinExistence type="inferred from homology"/>
<dbReference type="PIRSF" id="PIRSF002854">
    <property type="entry name" value="MetQ"/>
    <property type="match status" value="1"/>
</dbReference>
<feature type="signal peptide" evidence="8">
    <location>
        <begin position="1"/>
        <end position="25"/>
    </location>
</feature>
<comment type="subcellular location">
    <subcellularLocation>
        <location evidence="1">Membrane</location>
        <topology evidence="1">Lipid-anchor</topology>
    </subcellularLocation>
</comment>
<dbReference type="Proteomes" id="UP000010420">
    <property type="component" value="Unassembled WGS sequence"/>
</dbReference>
<dbReference type="Pfam" id="PF03180">
    <property type="entry name" value="Lipoprotein_9"/>
    <property type="match status" value="1"/>
</dbReference>
<evidence type="ECO:0000313" key="9">
    <source>
        <dbReference type="EMBL" id="EKY25121.1"/>
    </source>
</evidence>
<name>L1QAY8_9CLOT</name>
<evidence type="ECO:0000256" key="2">
    <source>
        <dbReference type="ARBA" id="ARBA00022729"/>
    </source>
</evidence>
<dbReference type="GO" id="GO:0016020">
    <property type="term" value="C:membrane"/>
    <property type="evidence" value="ECO:0007669"/>
    <property type="project" value="UniProtKB-SubCell"/>
</dbReference>
<evidence type="ECO:0000256" key="8">
    <source>
        <dbReference type="SAM" id="SignalP"/>
    </source>
</evidence>
<reference evidence="9 10" key="1">
    <citation type="submission" date="2012-05" db="EMBL/GenBank/DDBJ databases">
        <authorList>
            <person name="Weinstock G."/>
            <person name="Sodergren E."/>
            <person name="Lobos E.A."/>
            <person name="Fulton L."/>
            <person name="Fulton R."/>
            <person name="Courtney L."/>
            <person name="Fronick C."/>
            <person name="O'Laughlin M."/>
            <person name="Godfrey J."/>
            <person name="Wilson R.M."/>
            <person name="Miner T."/>
            <person name="Farmer C."/>
            <person name="Delehaunty K."/>
            <person name="Cordes M."/>
            <person name="Minx P."/>
            <person name="Tomlinson C."/>
            <person name="Chen J."/>
            <person name="Wollam A."/>
            <person name="Pepin K.H."/>
            <person name="Bhonagiri V."/>
            <person name="Zhang X."/>
            <person name="Suruliraj S."/>
            <person name="Warren W."/>
            <person name="Mitreva M."/>
            <person name="Mardis E.R."/>
            <person name="Wilson R.K."/>
        </authorList>
    </citation>
    <scope>NUCLEOTIDE SEQUENCE [LARGE SCALE GENOMIC DNA]</scope>
    <source>
        <strain evidence="9 10">DSM 1785</strain>
    </source>
</reference>
<evidence type="ECO:0000256" key="7">
    <source>
        <dbReference type="PIRSR" id="PIRSR002854-1"/>
    </source>
</evidence>
<keyword evidence="5 6" id="KW-0449">Lipoprotein</keyword>
<protein>
    <recommendedName>
        <fullName evidence="6">Lipoprotein</fullName>
    </recommendedName>
</protein>
<feature type="chain" id="PRO_5003956744" description="Lipoprotein" evidence="8">
    <location>
        <begin position="26"/>
        <end position="277"/>
    </location>
</feature>
<dbReference type="AlphaFoldDB" id="L1QAY8"/>
<dbReference type="OrthoDB" id="9812878at2"/>
<dbReference type="eggNOG" id="COG1464">
    <property type="taxonomic scope" value="Bacteria"/>
</dbReference>
<evidence type="ECO:0000256" key="1">
    <source>
        <dbReference type="ARBA" id="ARBA00004635"/>
    </source>
</evidence>
<dbReference type="CDD" id="cd13597">
    <property type="entry name" value="PBP2_lipoprotein_Tp32"/>
    <property type="match status" value="1"/>
</dbReference>
<keyword evidence="2 8" id="KW-0732">Signal</keyword>
<evidence type="ECO:0000256" key="5">
    <source>
        <dbReference type="ARBA" id="ARBA00023288"/>
    </source>
</evidence>
<dbReference type="PANTHER" id="PTHR30429">
    <property type="entry name" value="D-METHIONINE-BINDING LIPOPROTEIN METQ"/>
    <property type="match status" value="1"/>
</dbReference>
<dbReference type="PROSITE" id="PS51257">
    <property type="entry name" value="PROKAR_LIPOPROTEIN"/>
    <property type="match status" value="1"/>
</dbReference>
<dbReference type="STRING" id="545697.HMPREF0216_02589"/>
<dbReference type="Gene3D" id="3.40.190.10">
    <property type="entry name" value="Periplasmic binding protein-like II"/>
    <property type="match status" value="2"/>
</dbReference>
<accession>L1QAY8</accession>
<feature type="lipid moiety-binding region" description="S-diacylglycerol cysteine" evidence="7">
    <location>
        <position position="21"/>
    </location>
</feature>
<evidence type="ECO:0000256" key="6">
    <source>
        <dbReference type="PIRNR" id="PIRNR002854"/>
    </source>
</evidence>
<evidence type="ECO:0000256" key="3">
    <source>
        <dbReference type="ARBA" id="ARBA00023136"/>
    </source>
</evidence>
<evidence type="ECO:0000313" key="10">
    <source>
        <dbReference type="Proteomes" id="UP000010420"/>
    </source>
</evidence>
<dbReference type="InterPro" id="IPR004872">
    <property type="entry name" value="Lipoprotein_NlpA"/>
</dbReference>
<dbReference type="RefSeq" id="WP_005214597.1">
    <property type="nucleotide sequence ID" value="NZ_KB291665.1"/>
</dbReference>
<keyword evidence="4" id="KW-0564">Palmitate</keyword>
<dbReference type="HOGENOM" id="CLU_067080_0_0_9"/>
<keyword evidence="3" id="KW-0472">Membrane</keyword>
<dbReference type="EMBL" id="AMEZ01000075">
    <property type="protein sequence ID" value="EKY25121.1"/>
    <property type="molecule type" value="Genomic_DNA"/>
</dbReference>
<organism evidence="9 10">
    <name type="scientific">Clostridium celatum DSM 1785</name>
    <dbReference type="NCBI Taxonomy" id="545697"/>
    <lineage>
        <taxon>Bacteria</taxon>
        <taxon>Bacillati</taxon>
        <taxon>Bacillota</taxon>
        <taxon>Clostridia</taxon>
        <taxon>Eubacteriales</taxon>
        <taxon>Clostridiaceae</taxon>
        <taxon>Clostridium</taxon>
    </lineage>
</organism>
<dbReference type="SUPFAM" id="SSF53850">
    <property type="entry name" value="Periplasmic binding protein-like II"/>
    <property type="match status" value="1"/>
</dbReference>
<comment type="similarity">
    <text evidence="6">Belongs to the nlpA lipoprotein family.</text>
</comment>
<comment type="caution">
    <text evidence="9">The sequence shown here is derived from an EMBL/GenBank/DDBJ whole genome shotgun (WGS) entry which is preliminary data.</text>
</comment>
<keyword evidence="10" id="KW-1185">Reference proteome</keyword>
<evidence type="ECO:0000256" key="4">
    <source>
        <dbReference type="ARBA" id="ARBA00023139"/>
    </source>
</evidence>
<sequence>MKKKILAGILAGVLSLGLIGCGSNGATSNEGSNSSDDKIIKIGVSPEPHASIVEVAKPLLEEKGYTVEIVEFNDYVLPNTAVEEGELDANYFQTIAYLESFNDEKDTHLTYTAEIHLEPMGAFSNKYKSLDEVEDGATVAIPDDTSNEARALKVLAAAGLIEINDGDLITVADITSNPKNLNFKVLEAATLPRVLEEVDIAVINGNYALEAGLDVNNDTICKEDKDADDLQGRRNVLAVKEGNENTQKIKDLTEALTSDEVREFIEKEYNGAVVPVF</sequence>
<gene>
    <name evidence="9" type="ORF">HMPREF0216_02589</name>
</gene>
<dbReference type="PANTHER" id="PTHR30429:SF0">
    <property type="entry name" value="METHIONINE-BINDING LIPOPROTEIN METQ"/>
    <property type="match status" value="1"/>
</dbReference>
<dbReference type="PATRIC" id="fig|545697.3.peg.2548"/>